<accession>A0A158QCS9</accession>
<name>A0A158QCS9_HYMDI</name>
<feature type="region of interest" description="Disordered" evidence="2">
    <location>
        <begin position="589"/>
        <end position="611"/>
    </location>
</feature>
<feature type="domain" description="Ras-GAP" evidence="3">
    <location>
        <begin position="150"/>
        <end position="364"/>
    </location>
</feature>
<dbReference type="STRING" id="6216.A0A158QCS9"/>
<dbReference type="EMBL" id="CABIJS010000011">
    <property type="protein sequence ID" value="VUZ39301.1"/>
    <property type="molecule type" value="Genomic_DNA"/>
</dbReference>
<evidence type="ECO:0000313" key="4">
    <source>
        <dbReference type="EMBL" id="VDL19354.1"/>
    </source>
</evidence>
<feature type="region of interest" description="Disordered" evidence="2">
    <location>
        <begin position="642"/>
        <end position="706"/>
    </location>
</feature>
<evidence type="ECO:0000313" key="7">
    <source>
        <dbReference type="Proteomes" id="UP000321570"/>
    </source>
</evidence>
<evidence type="ECO:0000313" key="5">
    <source>
        <dbReference type="EMBL" id="VUZ39301.1"/>
    </source>
</evidence>
<dbReference type="PANTHER" id="PTHR10194">
    <property type="entry name" value="RAS GTPASE-ACTIVATING PROTEINS"/>
    <property type="match status" value="1"/>
</dbReference>
<dbReference type="SUPFAM" id="SSF48350">
    <property type="entry name" value="GTPase activation domain, GAP"/>
    <property type="match status" value="1"/>
</dbReference>
<dbReference type="OrthoDB" id="5572587at2759"/>
<feature type="region of interest" description="Disordered" evidence="2">
    <location>
        <begin position="1"/>
        <end position="36"/>
    </location>
</feature>
<dbReference type="PANTHER" id="PTHR10194:SF60">
    <property type="entry name" value="RAS GTPASE-ACTIVATING PROTEIN RASKOL"/>
    <property type="match status" value="1"/>
</dbReference>
<protein>
    <submittedName>
        <fullName evidence="8">Ras-GAP domain-containing protein</fullName>
    </submittedName>
</protein>
<dbReference type="AlphaFoldDB" id="A0A158QCS9"/>
<dbReference type="SMART" id="SM00323">
    <property type="entry name" value="RasGAP"/>
    <property type="match status" value="1"/>
</dbReference>
<sequence length="988" mass="107885">MTPASVLPSSENLQSNPISSRSSIRQSVGSFNSSDPMQISPEVFTAATSAKRSISLVGPPPTNLLAGRIRKLSKHTMSGSELRMNVGVNNGGGNSSSGSSNVVLPQIRLAVKYQSIDVLPLHYYDDLRRLIVEKSKDFVQYLEPVLSTKKKEEIARCLVNIHEKAPESNIAAFLAPLVDQELDTYENLSLLFRSNSICSKAVECYIKLVGAEYLQKLLRGFIENLLTSTEDLEVDPSRFNGISLSPGSDSGNSSGSTEADSSLLHGNQTALMNAVKIVWQRLQASLSYFPSDLKESLSSIRRTVRQRHGQEVADQLISGCLFLRYICPAIHGPTLFGLTNAVPDDPRVSRNLTLLAKVLQTIANFSHFEAKENYMRFLNDFVQSMQEEMHQFLRAVSTIEEEDNSGIWKRQMTNVSNCHNSIDLGYELTMLYRQLRSILEEHPKVPVNLAELPSILASITQMLSTPSLRRSFSNIGSGMRAATSTALEDTMNVRAGTLRFLSTVNPRTLNGLQITPAEQPATPVSIYSSGSEFTPKRISSAGIQRCSFEISSPGSESISQQQAFFGDSFEPGFDDSRGTDLASISEAEATALPPEAKNPASPPNLSYRSPEINSISYPNHYRSTSAQRLRIPLNSSSLQRCKEVESNGLTSESSTANTLPTPPPQKWSSGPELHTDSPVVLNFPPPPPSLPQQQREGGALGGSSTNIRMGTRAIRMSRERDLSGHHETGSSIRNGDEIQESIQLSTVPVILQCETPGNFDFRKGGDGSILSVDSAASYESSSSSCLSMMPQANNSTTPGISGGGQSVFVAENTHYFELPTDRVSPAVTQRGCRIPNTSANATNTANNSDQALLNRVHNLLFGGNGSRNEYQNVRGMVRPVTSTTVTNPAKISEKHELQISETSQLELLQQKLKAMEEHLNQERQDMQKAVASNMRMMESQERCISELIEEINRLQSLRSSKSGNSSANTNPGRSNDPTSLSPAVSQSQ</sequence>
<dbReference type="GO" id="GO:0005096">
    <property type="term" value="F:GTPase activator activity"/>
    <property type="evidence" value="ECO:0007669"/>
    <property type="project" value="UniProtKB-KW"/>
</dbReference>
<keyword evidence="7" id="KW-1185">Reference proteome</keyword>
<keyword evidence="1" id="KW-0343">GTPase activation</keyword>
<dbReference type="WBParaSite" id="HDID_0000189201-mRNA-1">
    <property type="protein sequence ID" value="HDID_0000189201-mRNA-1"/>
    <property type="gene ID" value="HDID_0000189201"/>
</dbReference>
<evidence type="ECO:0000256" key="1">
    <source>
        <dbReference type="ARBA" id="ARBA00022468"/>
    </source>
</evidence>
<evidence type="ECO:0000256" key="2">
    <source>
        <dbReference type="SAM" id="MobiDB-lite"/>
    </source>
</evidence>
<evidence type="ECO:0000313" key="8">
    <source>
        <dbReference type="WBParaSite" id="HDID_0000189201-mRNA-1"/>
    </source>
</evidence>
<dbReference type="Proteomes" id="UP000274504">
    <property type="component" value="Unassembled WGS sequence"/>
</dbReference>
<dbReference type="PROSITE" id="PS50018">
    <property type="entry name" value="RAS_GTPASE_ACTIV_2"/>
    <property type="match status" value="1"/>
</dbReference>
<evidence type="ECO:0000259" key="3">
    <source>
        <dbReference type="PROSITE" id="PS50018"/>
    </source>
</evidence>
<organism evidence="8">
    <name type="scientific">Hymenolepis diminuta</name>
    <name type="common">Rat tapeworm</name>
    <dbReference type="NCBI Taxonomy" id="6216"/>
    <lineage>
        <taxon>Eukaryota</taxon>
        <taxon>Metazoa</taxon>
        <taxon>Spiralia</taxon>
        <taxon>Lophotrochozoa</taxon>
        <taxon>Platyhelminthes</taxon>
        <taxon>Cestoda</taxon>
        <taxon>Eucestoda</taxon>
        <taxon>Cyclophyllidea</taxon>
        <taxon>Hymenolepididae</taxon>
        <taxon>Hymenolepis</taxon>
    </lineage>
</organism>
<feature type="compositionally biased region" description="Polar residues" evidence="2">
    <location>
        <begin position="647"/>
        <end position="659"/>
    </location>
</feature>
<reference evidence="4 6" key="2">
    <citation type="submission" date="2018-11" db="EMBL/GenBank/DDBJ databases">
        <authorList>
            <consortium name="Pathogen Informatics"/>
        </authorList>
    </citation>
    <scope>NUCLEOTIDE SEQUENCE [LARGE SCALE GENOMIC DNA]</scope>
</reference>
<reference evidence="8" key="1">
    <citation type="submission" date="2016-04" db="UniProtKB">
        <authorList>
            <consortium name="WormBaseParasite"/>
        </authorList>
    </citation>
    <scope>IDENTIFICATION</scope>
</reference>
<feature type="compositionally biased region" description="Low complexity" evidence="2">
    <location>
        <begin position="14"/>
        <end position="27"/>
    </location>
</feature>
<dbReference type="EMBL" id="UYSG01000403">
    <property type="protein sequence ID" value="VDL19354.1"/>
    <property type="molecule type" value="Genomic_DNA"/>
</dbReference>
<reference evidence="5 7" key="3">
    <citation type="submission" date="2019-07" db="EMBL/GenBank/DDBJ databases">
        <authorList>
            <person name="Jastrzebski P J."/>
            <person name="Paukszto L."/>
            <person name="Jastrzebski P J."/>
        </authorList>
    </citation>
    <scope>NUCLEOTIDE SEQUENCE [LARGE SCALE GENOMIC DNA]</scope>
    <source>
        <strain evidence="5 7">WMS-il1</strain>
    </source>
</reference>
<feature type="region of interest" description="Disordered" evidence="2">
    <location>
        <begin position="956"/>
        <end position="988"/>
    </location>
</feature>
<evidence type="ECO:0000313" key="6">
    <source>
        <dbReference type="Proteomes" id="UP000274504"/>
    </source>
</evidence>
<gene>
    <name evidence="4" type="ORF">HDID_LOCUS1893</name>
    <name evidence="5" type="ORF">WMSIL1_LOCUS588</name>
</gene>
<dbReference type="InterPro" id="IPR008936">
    <property type="entry name" value="Rho_GTPase_activation_prot"/>
</dbReference>
<dbReference type="Gene3D" id="1.10.506.10">
    <property type="entry name" value="GTPase Activation - p120gap, domain 1"/>
    <property type="match status" value="2"/>
</dbReference>
<dbReference type="InterPro" id="IPR001936">
    <property type="entry name" value="RasGAP_dom"/>
</dbReference>
<dbReference type="Pfam" id="PF00616">
    <property type="entry name" value="RasGAP"/>
    <property type="match status" value="1"/>
</dbReference>
<dbReference type="Proteomes" id="UP000321570">
    <property type="component" value="Unassembled WGS sequence"/>
</dbReference>
<proteinExistence type="predicted"/>
<dbReference type="InterPro" id="IPR039360">
    <property type="entry name" value="Ras_GTPase"/>
</dbReference>